<dbReference type="SMART" id="SM00530">
    <property type="entry name" value="HTH_XRE"/>
    <property type="match status" value="1"/>
</dbReference>
<dbReference type="InterPro" id="IPR001387">
    <property type="entry name" value="Cro/C1-type_HTH"/>
</dbReference>
<dbReference type="EMBL" id="FMYM01000008">
    <property type="protein sequence ID" value="SDC41975.1"/>
    <property type="molecule type" value="Genomic_DNA"/>
</dbReference>
<dbReference type="CDD" id="cd00093">
    <property type="entry name" value="HTH_XRE"/>
    <property type="match status" value="1"/>
</dbReference>
<dbReference type="OrthoDB" id="1859224at2"/>
<evidence type="ECO:0000313" key="3">
    <source>
        <dbReference type="Proteomes" id="UP000242662"/>
    </source>
</evidence>
<dbReference type="RefSeq" id="WP_090776115.1">
    <property type="nucleotide sequence ID" value="NZ_FMYM01000008.1"/>
</dbReference>
<organism evidence="2 3">
    <name type="scientific">Shouchella lonarensis</name>
    <dbReference type="NCBI Taxonomy" id="1464122"/>
    <lineage>
        <taxon>Bacteria</taxon>
        <taxon>Bacillati</taxon>
        <taxon>Bacillota</taxon>
        <taxon>Bacilli</taxon>
        <taxon>Bacillales</taxon>
        <taxon>Bacillaceae</taxon>
        <taxon>Shouchella</taxon>
    </lineage>
</organism>
<dbReference type="STRING" id="1464122.SAMN05421737_108110"/>
<dbReference type="Pfam" id="PF01381">
    <property type="entry name" value="HTH_3"/>
    <property type="match status" value="1"/>
</dbReference>
<evidence type="ECO:0000313" key="2">
    <source>
        <dbReference type="EMBL" id="SDC41975.1"/>
    </source>
</evidence>
<accession>A0A1G6LGU4</accession>
<reference evidence="3" key="1">
    <citation type="submission" date="2016-09" db="EMBL/GenBank/DDBJ databases">
        <authorList>
            <person name="Varghese N."/>
            <person name="Submissions S."/>
        </authorList>
    </citation>
    <scope>NUCLEOTIDE SEQUENCE [LARGE SCALE GENOMIC DNA]</scope>
    <source>
        <strain evidence="3">25nlg</strain>
    </source>
</reference>
<feature type="domain" description="HTH cro/C1-type" evidence="1">
    <location>
        <begin position="5"/>
        <end position="59"/>
    </location>
</feature>
<dbReference type="SUPFAM" id="SSF47413">
    <property type="entry name" value="lambda repressor-like DNA-binding domains"/>
    <property type="match status" value="1"/>
</dbReference>
<dbReference type="Gene3D" id="1.10.260.40">
    <property type="entry name" value="lambda repressor-like DNA-binding domains"/>
    <property type="match status" value="1"/>
</dbReference>
<gene>
    <name evidence="2" type="ORF">SAMN05421737_108110</name>
</gene>
<keyword evidence="3" id="KW-1185">Reference proteome</keyword>
<name>A0A1G6LGU4_9BACI</name>
<dbReference type="Proteomes" id="UP000242662">
    <property type="component" value="Unassembled WGS sequence"/>
</dbReference>
<sequence length="72" mass="8587">MWSELKRIRLQHKMTLKDVAQAIGVSTPFYWQIENRKRGLSYEVAYKISTVFSLYPDDIFLQTVKQENQHNP</sequence>
<dbReference type="PROSITE" id="PS50943">
    <property type="entry name" value="HTH_CROC1"/>
    <property type="match status" value="1"/>
</dbReference>
<dbReference type="InterPro" id="IPR010982">
    <property type="entry name" value="Lambda_DNA-bd_dom_sf"/>
</dbReference>
<proteinExistence type="predicted"/>
<evidence type="ECO:0000259" key="1">
    <source>
        <dbReference type="PROSITE" id="PS50943"/>
    </source>
</evidence>
<protein>
    <submittedName>
        <fullName evidence="2">Putative transcriptional regulator</fullName>
    </submittedName>
</protein>
<dbReference type="AlphaFoldDB" id="A0A1G6LGU4"/>
<dbReference type="GO" id="GO:0003677">
    <property type="term" value="F:DNA binding"/>
    <property type="evidence" value="ECO:0007669"/>
    <property type="project" value="InterPro"/>
</dbReference>